<protein>
    <recommendedName>
        <fullName evidence="4">Inner membrane protein</fullName>
    </recommendedName>
</protein>
<keyword evidence="3" id="KW-1185">Reference proteome</keyword>
<feature type="transmembrane region" description="Helical" evidence="1">
    <location>
        <begin position="92"/>
        <end position="109"/>
    </location>
</feature>
<gene>
    <name evidence="2" type="ORF">KJI95_08295</name>
</gene>
<keyword evidence="1" id="KW-1133">Transmembrane helix</keyword>
<feature type="transmembrane region" description="Helical" evidence="1">
    <location>
        <begin position="68"/>
        <end position="86"/>
    </location>
</feature>
<comment type="caution">
    <text evidence="2">The sequence shown here is derived from an EMBL/GenBank/DDBJ whole genome shotgun (WGS) entry which is preliminary data.</text>
</comment>
<feature type="transmembrane region" description="Helical" evidence="1">
    <location>
        <begin position="7"/>
        <end position="24"/>
    </location>
</feature>
<proteinExistence type="predicted"/>
<reference evidence="2 3" key="1">
    <citation type="submission" date="2021-05" db="EMBL/GenBank/DDBJ databases">
        <title>Shewanella sp. JM162201.</title>
        <authorList>
            <person name="Xu S."/>
            <person name="Li A."/>
        </authorList>
    </citation>
    <scope>NUCLEOTIDE SEQUENCE [LARGE SCALE GENOMIC DNA]</scope>
    <source>
        <strain evidence="2 3">JM162201</strain>
    </source>
</reference>
<sequence length="126" mass="14425">MLSRPFYESLPYLCMIAAATTLFWQRTPLTISAGLVLFFAGAKIYIMRSDNRRTDPSRKRKKGSWPKSLYELFPFLCLALSAMLLGMPDASWMILPSLAMMAYSLYVLASRANYRHHQIPSPRGNR</sequence>
<dbReference type="RefSeq" id="WP_214506704.1">
    <property type="nucleotide sequence ID" value="NZ_JAHEPS010000002.1"/>
</dbReference>
<evidence type="ECO:0000256" key="1">
    <source>
        <dbReference type="SAM" id="Phobius"/>
    </source>
</evidence>
<dbReference type="Proteomes" id="UP001195903">
    <property type="component" value="Unassembled WGS sequence"/>
</dbReference>
<evidence type="ECO:0000313" key="2">
    <source>
        <dbReference type="EMBL" id="MBT1444528.1"/>
    </source>
</evidence>
<dbReference type="EMBL" id="JAHEPS010000002">
    <property type="protein sequence ID" value="MBT1444528.1"/>
    <property type="molecule type" value="Genomic_DNA"/>
</dbReference>
<organism evidence="2 3">
    <name type="scientific">Shewanella jiangmenensis</name>
    <dbReference type="NCBI Taxonomy" id="2837387"/>
    <lineage>
        <taxon>Bacteria</taxon>
        <taxon>Pseudomonadati</taxon>
        <taxon>Pseudomonadota</taxon>
        <taxon>Gammaproteobacteria</taxon>
        <taxon>Alteromonadales</taxon>
        <taxon>Shewanellaceae</taxon>
        <taxon>Shewanella</taxon>
    </lineage>
</organism>
<evidence type="ECO:0000313" key="3">
    <source>
        <dbReference type="Proteomes" id="UP001195903"/>
    </source>
</evidence>
<feature type="transmembrane region" description="Helical" evidence="1">
    <location>
        <begin position="30"/>
        <end position="47"/>
    </location>
</feature>
<keyword evidence="1" id="KW-0472">Membrane</keyword>
<evidence type="ECO:0008006" key="4">
    <source>
        <dbReference type="Google" id="ProtNLM"/>
    </source>
</evidence>
<accession>A0ABS5V240</accession>
<name>A0ABS5V240_9GAMM</name>
<keyword evidence="1" id="KW-0812">Transmembrane</keyword>